<reference evidence="3 4" key="1">
    <citation type="submission" date="2017-09" db="EMBL/GenBank/DDBJ databases">
        <title>Bacterial strain isolated from the female urinary microbiota.</title>
        <authorList>
            <person name="Thomas-White K."/>
            <person name="Kumar N."/>
            <person name="Forster S."/>
            <person name="Putonti C."/>
            <person name="Lawley T."/>
            <person name="Wolfe A.J."/>
        </authorList>
    </citation>
    <scope>NUCLEOTIDE SEQUENCE [LARGE SCALE GENOMIC DNA]</scope>
    <source>
        <strain evidence="3 4">UMB0680</strain>
    </source>
</reference>
<dbReference type="Pfam" id="PF10756">
    <property type="entry name" value="bPH_6"/>
    <property type="match status" value="1"/>
</dbReference>
<keyword evidence="1" id="KW-0812">Transmembrane</keyword>
<protein>
    <recommendedName>
        <fullName evidence="2">Low molecular weight protein antigen 6 PH domain-containing protein</fullName>
    </recommendedName>
</protein>
<name>A0A2N6PFD0_9MICO</name>
<dbReference type="EMBL" id="PNFZ01000007">
    <property type="protein sequence ID" value="PMB97385.1"/>
    <property type="molecule type" value="Genomic_DNA"/>
</dbReference>
<gene>
    <name evidence="3" type="ORF">CJ198_11395</name>
</gene>
<evidence type="ECO:0000256" key="1">
    <source>
        <dbReference type="SAM" id="Phobius"/>
    </source>
</evidence>
<accession>A0A2N6PFD0</accession>
<feature type="transmembrane region" description="Helical" evidence="1">
    <location>
        <begin position="66"/>
        <end position="86"/>
    </location>
</feature>
<keyword evidence="1" id="KW-1133">Transmembrane helix</keyword>
<proteinExistence type="predicted"/>
<feature type="transmembrane region" description="Helical" evidence="1">
    <location>
        <begin position="92"/>
        <end position="111"/>
    </location>
</feature>
<feature type="domain" description="Low molecular weight protein antigen 6 PH" evidence="2">
    <location>
        <begin position="112"/>
        <end position="151"/>
    </location>
</feature>
<dbReference type="Proteomes" id="UP000235703">
    <property type="component" value="Unassembled WGS sequence"/>
</dbReference>
<evidence type="ECO:0000313" key="4">
    <source>
        <dbReference type="Proteomes" id="UP000235703"/>
    </source>
</evidence>
<dbReference type="OrthoDB" id="5148800at2"/>
<comment type="caution">
    <text evidence="3">The sequence shown here is derived from an EMBL/GenBank/DDBJ whole genome shotgun (WGS) entry which is preliminary data.</text>
</comment>
<keyword evidence="4" id="KW-1185">Reference proteome</keyword>
<sequence>MNLHRPALPEAGLPRCRQRGSACPASAEPRWLSIRVEAMFSLLNRQSSGPPSFPEEGTLRPAGSRVLAGTAIGVAVVAAVSIVYQFPPLTALVLIGVPAFGAALIWALYWHPRVDLSPAGMTFVNILRTTPIPWPAVDEFDLRYGLAVTTRWGTNESAWAMPRAMKRAVPTSRQMPPSASAGARARDNANPLIIAVVDYHAELKQRGFLTDPVLEDTAPQRRWNTGVVAALLLTAAWAAAAVIYLQVR</sequence>
<dbReference type="InterPro" id="IPR019692">
    <property type="entry name" value="CFP-6_PH"/>
</dbReference>
<evidence type="ECO:0000313" key="3">
    <source>
        <dbReference type="EMBL" id="PMB97385.1"/>
    </source>
</evidence>
<dbReference type="AlphaFoldDB" id="A0A2N6PFD0"/>
<organism evidence="3 4">
    <name type="scientific">Brevibacterium luteolum</name>
    <dbReference type="NCBI Taxonomy" id="199591"/>
    <lineage>
        <taxon>Bacteria</taxon>
        <taxon>Bacillati</taxon>
        <taxon>Actinomycetota</taxon>
        <taxon>Actinomycetes</taxon>
        <taxon>Micrococcales</taxon>
        <taxon>Brevibacteriaceae</taxon>
        <taxon>Brevibacterium</taxon>
    </lineage>
</organism>
<evidence type="ECO:0000259" key="2">
    <source>
        <dbReference type="Pfam" id="PF10756"/>
    </source>
</evidence>
<feature type="transmembrane region" description="Helical" evidence="1">
    <location>
        <begin position="227"/>
        <end position="247"/>
    </location>
</feature>
<keyword evidence="1" id="KW-0472">Membrane</keyword>